<reference evidence="3" key="1">
    <citation type="journal article" date="2021" name="Nat. Commun.">
        <title>Genetic determinants of endophytism in the Arabidopsis root mycobiome.</title>
        <authorList>
            <person name="Mesny F."/>
            <person name="Miyauchi S."/>
            <person name="Thiergart T."/>
            <person name="Pickel B."/>
            <person name="Atanasova L."/>
            <person name="Karlsson M."/>
            <person name="Huettel B."/>
            <person name="Barry K.W."/>
            <person name="Haridas S."/>
            <person name="Chen C."/>
            <person name="Bauer D."/>
            <person name="Andreopoulos W."/>
            <person name="Pangilinan J."/>
            <person name="LaButti K."/>
            <person name="Riley R."/>
            <person name="Lipzen A."/>
            <person name="Clum A."/>
            <person name="Drula E."/>
            <person name="Henrissat B."/>
            <person name="Kohler A."/>
            <person name="Grigoriev I.V."/>
            <person name="Martin F.M."/>
            <person name="Hacquard S."/>
        </authorList>
    </citation>
    <scope>NUCLEOTIDE SEQUENCE</scope>
    <source>
        <strain evidence="3">FSSC 5 MPI-SDFR-AT-0091</strain>
    </source>
</reference>
<gene>
    <name evidence="3" type="ORF">B0J15DRAFT_549835</name>
</gene>
<evidence type="ECO:0000256" key="2">
    <source>
        <dbReference type="SAM" id="MobiDB-lite"/>
    </source>
</evidence>
<dbReference type="OrthoDB" id="3693942at2759"/>
<name>A0A9P9H8N0_FUSSL</name>
<feature type="region of interest" description="Disordered" evidence="2">
    <location>
        <begin position="258"/>
        <end position="280"/>
    </location>
</feature>
<dbReference type="PANTHER" id="PTHR15462">
    <property type="entry name" value="SERINE PROTEASE"/>
    <property type="match status" value="1"/>
</dbReference>
<comment type="caution">
    <text evidence="3">The sequence shown here is derived from an EMBL/GenBank/DDBJ whole genome shotgun (WGS) entry which is preliminary data.</text>
</comment>
<dbReference type="Gene3D" id="2.40.10.10">
    <property type="entry name" value="Trypsin-like serine proteases"/>
    <property type="match status" value="1"/>
</dbReference>
<feature type="compositionally biased region" description="Polar residues" evidence="2">
    <location>
        <begin position="258"/>
        <end position="274"/>
    </location>
</feature>
<evidence type="ECO:0000313" key="3">
    <source>
        <dbReference type="EMBL" id="KAH7253105.1"/>
    </source>
</evidence>
<accession>A0A9P9H8N0</accession>
<dbReference type="SUPFAM" id="SSF50494">
    <property type="entry name" value="Trypsin-like serine proteases"/>
    <property type="match status" value="1"/>
</dbReference>
<dbReference type="InterPro" id="IPR009003">
    <property type="entry name" value="Peptidase_S1_PA"/>
</dbReference>
<dbReference type="PANTHER" id="PTHR15462:SF8">
    <property type="entry name" value="SERINE PROTEASE"/>
    <property type="match status" value="1"/>
</dbReference>
<keyword evidence="1" id="KW-0732">Signal</keyword>
<protein>
    <recommendedName>
        <fullName evidence="5">Serine protease</fullName>
    </recommendedName>
</protein>
<dbReference type="Proteomes" id="UP000736672">
    <property type="component" value="Unassembled WGS sequence"/>
</dbReference>
<evidence type="ECO:0000313" key="4">
    <source>
        <dbReference type="Proteomes" id="UP000736672"/>
    </source>
</evidence>
<evidence type="ECO:0000256" key="1">
    <source>
        <dbReference type="ARBA" id="ARBA00022729"/>
    </source>
</evidence>
<dbReference type="EMBL" id="JAGTJS010000011">
    <property type="protein sequence ID" value="KAH7253105.1"/>
    <property type="molecule type" value="Genomic_DNA"/>
</dbReference>
<proteinExistence type="predicted"/>
<dbReference type="AlphaFoldDB" id="A0A9P9H8N0"/>
<organism evidence="3 4">
    <name type="scientific">Fusarium solani</name>
    <name type="common">Filamentous fungus</name>
    <dbReference type="NCBI Taxonomy" id="169388"/>
    <lineage>
        <taxon>Eukaryota</taxon>
        <taxon>Fungi</taxon>
        <taxon>Dikarya</taxon>
        <taxon>Ascomycota</taxon>
        <taxon>Pezizomycotina</taxon>
        <taxon>Sordariomycetes</taxon>
        <taxon>Hypocreomycetidae</taxon>
        <taxon>Hypocreales</taxon>
        <taxon>Nectriaceae</taxon>
        <taxon>Fusarium</taxon>
        <taxon>Fusarium solani species complex</taxon>
    </lineage>
</organism>
<dbReference type="InterPro" id="IPR043504">
    <property type="entry name" value="Peptidase_S1_PA_chymotrypsin"/>
</dbReference>
<dbReference type="InterPro" id="IPR050966">
    <property type="entry name" value="Glutamyl_endopeptidase"/>
</dbReference>
<sequence length="502" mass="55425">MPRRLEITPSTKRERPSHGTLETSAFIDADGTTLVGLWDLNHPSLSDTESAPIRLRLSGPSESLVPEGDHRVKASDGKFNPPGQYKSICKLFMGYENSTDEYIGTGWLLSDDIVIRLNEKVKGIQPLSYSFTPIAATAQLGVVGFPGDLDYGERLYGDWAEVNIDLEMTGTLLSYFNDTTPGQSGAPVLRKLSHGKVDVIGVHISGGYPNVGSVIGRCGNSFDEYILAMDVKGKITKSSSVTVSPAKGLVPGFQLFSVSPKSNGTEEPNPTSDLPNGDENAFDKESGLNDLFGKPKWESTKGKQNHKRKAMRSLTAYPEAFRLPEAGKELPALDFDKALKNAKDQDDIKTTFFVNFPAPLEGEALRSQRELMESVKIWQAWTSANCEARVQQQVDAGELPSDSNDMTMNKKIESKIFEFHSEILTVVLEGLSIPSSVYTNLEKVLGEIANSIKLQGKDSSETQQYWIMLTKYEYEPISQIVEADKYKVSKLPCCLHTEVYWS</sequence>
<evidence type="ECO:0008006" key="5">
    <source>
        <dbReference type="Google" id="ProtNLM"/>
    </source>
</evidence>
<keyword evidence="4" id="KW-1185">Reference proteome</keyword>